<name>A0A6C0IRW7_9ZZZZ</name>
<dbReference type="Pfam" id="PF00535">
    <property type="entry name" value="Glycos_transf_2"/>
    <property type="match status" value="1"/>
</dbReference>
<accession>A0A6C0IRW7</accession>
<proteinExistence type="predicted"/>
<dbReference type="EMBL" id="MN740249">
    <property type="protein sequence ID" value="QHT95974.1"/>
    <property type="molecule type" value="Genomic_DNA"/>
</dbReference>
<dbReference type="SUPFAM" id="SSF53448">
    <property type="entry name" value="Nucleotide-diphospho-sugar transferases"/>
    <property type="match status" value="1"/>
</dbReference>
<feature type="domain" description="Glycosyltransferase 2-like" evidence="1">
    <location>
        <begin position="8"/>
        <end position="130"/>
    </location>
</feature>
<organism evidence="2">
    <name type="scientific">viral metagenome</name>
    <dbReference type="NCBI Taxonomy" id="1070528"/>
    <lineage>
        <taxon>unclassified sequences</taxon>
        <taxon>metagenomes</taxon>
        <taxon>organismal metagenomes</taxon>
    </lineage>
</organism>
<dbReference type="InterPro" id="IPR001173">
    <property type="entry name" value="Glyco_trans_2-like"/>
</dbReference>
<dbReference type="Gene3D" id="3.90.550.10">
    <property type="entry name" value="Spore Coat Polysaccharide Biosynthesis Protein SpsA, Chain A"/>
    <property type="match status" value="1"/>
</dbReference>
<evidence type="ECO:0000313" key="2">
    <source>
        <dbReference type="EMBL" id="QHT95974.1"/>
    </source>
</evidence>
<sequence length="291" mass="34448">MKCCFCGPVKNCGKYLPKVLSNIEQLGQLFDDYHIFIYYDKSHDNSLQVLKSFQTKNPNKLTIHINEVFQSPFRTHRLAYGRNICLDYIKQQNEIYIENPFDYFIMMDFDDVNCKHVKPHILKKYLSPEHITLWEALSFNTYPAYYDIWALSIYPFCFSYNHFTNNRYHNYHTIQDYVSRRLASINVNVSNNNSLLRCLSSFNGFAIYKVELFFKHNCKYDGTIRLDLLPMKMLQAHKKASNGHLIFKDYGHVKGAFEDCEHRAFHLDAINKFDAKIMISPEILFISNNYV</sequence>
<dbReference type="AlphaFoldDB" id="A0A6C0IRW7"/>
<evidence type="ECO:0000259" key="1">
    <source>
        <dbReference type="Pfam" id="PF00535"/>
    </source>
</evidence>
<protein>
    <recommendedName>
        <fullName evidence="1">Glycosyltransferase 2-like domain-containing protein</fullName>
    </recommendedName>
</protein>
<dbReference type="InterPro" id="IPR029044">
    <property type="entry name" value="Nucleotide-diphossugar_trans"/>
</dbReference>
<reference evidence="2" key="1">
    <citation type="journal article" date="2020" name="Nature">
        <title>Giant virus diversity and host interactions through global metagenomics.</title>
        <authorList>
            <person name="Schulz F."/>
            <person name="Roux S."/>
            <person name="Paez-Espino D."/>
            <person name="Jungbluth S."/>
            <person name="Walsh D.A."/>
            <person name="Denef V.J."/>
            <person name="McMahon K.D."/>
            <person name="Konstantinidis K.T."/>
            <person name="Eloe-Fadrosh E.A."/>
            <person name="Kyrpides N.C."/>
            <person name="Woyke T."/>
        </authorList>
    </citation>
    <scope>NUCLEOTIDE SEQUENCE</scope>
    <source>
        <strain evidence="2">GVMAG-M-3300024301-20</strain>
    </source>
</reference>